<proteinExistence type="predicted"/>
<feature type="signal peptide" evidence="1">
    <location>
        <begin position="1"/>
        <end position="19"/>
    </location>
</feature>
<dbReference type="STRING" id="683125.SAMN05660206_11173"/>
<keyword evidence="3" id="KW-1185">Reference proteome</keyword>
<dbReference type="EMBL" id="FOZZ01000011">
    <property type="protein sequence ID" value="SFT08727.1"/>
    <property type="molecule type" value="Genomic_DNA"/>
</dbReference>
<sequence>MKRTLISMALGVLWSSLYAQVTHRDVPYVQEYAIKYVATTPSHAVESDRNGNIQLLSNGRLKQLAAGELLWPGAIVDDNTYRFMQDKAILDIAQLDGQFVYLDKKVIFSNAWAGDLYIPHDVEDAIGMVPLSTTEFIVYSKNKIQYLQDGKSLWATTLPQGSIIELMRGSHLQQFFILTANELFLGEPNSKKIRSLYKGDNFVSMTQHGKELVIAHKDEGLHFLNEAYSLAYKNQKLPSLELQVVKSLRGELWVGSKQGAFRIDKGGKIKYYASKRWLQDDGVIDIKLGTDGNLLILTEQGLSKIVSKNMTLAEKATFFEKQVRSRHIRNGFNSTLSGLNNGDISTGYMSDSDNDGLWTSMYLAGQAFRYAVTKDPEALQNTRESLDAMDRLYGINPIKGFPARSFERTGHINELSDPERWQRSPYTDWDWKATTSSDEAIGHIFAFGVVAEIVEDREIKAQAIRLIDSLMTHIVEHDFYLIDFDGKPTEWGKWNPAYVNGFSKNVGDRKLNSSNIIAMLQTAYHFTKKEIFKAKALELMDKHGYLENLMHPMAEIGKSDDNEDDLSQLLSVYWNHSDDEMYFLGYWGLYRYAFNNDLKEKYKEAILDHWKIELPEKEALWNIITAMTGIDDCGMHDAVWYLQKYPLDLIHWNIKNSHRKDIELLESNFRNQFTKEVLPPDELKISRHNANRFTLDGGNGGRAENSAGDIWLLPYWMGRYLELIH</sequence>
<organism evidence="2 3">
    <name type="scientific">Sphingobacterium wenxiniae</name>
    <dbReference type="NCBI Taxonomy" id="683125"/>
    <lineage>
        <taxon>Bacteria</taxon>
        <taxon>Pseudomonadati</taxon>
        <taxon>Bacteroidota</taxon>
        <taxon>Sphingobacteriia</taxon>
        <taxon>Sphingobacteriales</taxon>
        <taxon>Sphingobacteriaceae</taxon>
        <taxon>Sphingobacterium</taxon>
    </lineage>
</organism>
<dbReference type="RefSeq" id="WP_093366923.1">
    <property type="nucleotide sequence ID" value="NZ_FOZZ01000011.1"/>
</dbReference>
<evidence type="ECO:0000313" key="2">
    <source>
        <dbReference type="EMBL" id="SFT08727.1"/>
    </source>
</evidence>
<protein>
    <submittedName>
        <fullName evidence="2">Uncharacterized protein</fullName>
    </submittedName>
</protein>
<evidence type="ECO:0000313" key="3">
    <source>
        <dbReference type="Proteomes" id="UP000198785"/>
    </source>
</evidence>
<name>A0A1I6V530_9SPHI</name>
<gene>
    <name evidence="2" type="ORF">SAMN05660206_11173</name>
</gene>
<evidence type="ECO:0000256" key="1">
    <source>
        <dbReference type="SAM" id="SignalP"/>
    </source>
</evidence>
<dbReference type="AlphaFoldDB" id="A0A1I6V530"/>
<dbReference type="Gene3D" id="2.130.10.10">
    <property type="entry name" value="YVTN repeat-like/Quinoprotein amine dehydrogenase"/>
    <property type="match status" value="1"/>
</dbReference>
<dbReference type="InterPro" id="IPR015943">
    <property type="entry name" value="WD40/YVTN_repeat-like_dom_sf"/>
</dbReference>
<feature type="chain" id="PRO_5011607692" evidence="1">
    <location>
        <begin position="20"/>
        <end position="725"/>
    </location>
</feature>
<accession>A0A1I6V530</accession>
<dbReference type="Proteomes" id="UP000198785">
    <property type="component" value="Unassembled WGS sequence"/>
</dbReference>
<dbReference type="OrthoDB" id="610763at2"/>
<keyword evidence="1" id="KW-0732">Signal</keyword>
<reference evidence="2 3" key="1">
    <citation type="submission" date="2016-10" db="EMBL/GenBank/DDBJ databases">
        <authorList>
            <person name="de Groot N.N."/>
        </authorList>
    </citation>
    <scope>NUCLEOTIDE SEQUENCE [LARGE SCALE GENOMIC DNA]</scope>
    <source>
        <strain evidence="2 3">DSM 22789</strain>
    </source>
</reference>